<dbReference type="Gene3D" id="6.10.30.10">
    <property type="match status" value="1"/>
</dbReference>
<reference evidence="4" key="1">
    <citation type="journal article" date="2020" name="mSystems">
        <title>Genome- and Community-Level Interaction Insights into Carbon Utilization and Element Cycling Functions of Hydrothermarchaeota in Hydrothermal Sediment.</title>
        <authorList>
            <person name="Zhou Z."/>
            <person name="Liu Y."/>
            <person name="Xu W."/>
            <person name="Pan J."/>
            <person name="Luo Z.H."/>
            <person name="Li M."/>
        </authorList>
    </citation>
    <scope>NUCLEOTIDE SEQUENCE [LARGE SCALE GENOMIC DNA]</scope>
    <source>
        <strain evidence="3">SpSt-618</strain>
        <strain evidence="4">SpSt-657</strain>
    </source>
</reference>
<dbReference type="InterPro" id="IPR022002">
    <property type="entry name" value="ChsH2_Znr"/>
</dbReference>
<evidence type="ECO:0000259" key="2">
    <source>
        <dbReference type="Pfam" id="PF12172"/>
    </source>
</evidence>
<dbReference type="Pfam" id="PF12172">
    <property type="entry name" value="zf-ChsH2"/>
    <property type="match status" value="1"/>
</dbReference>
<feature type="domain" description="ChsH2 C-terminal OB-fold" evidence="1">
    <location>
        <begin position="50"/>
        <end position="111"/>
    </location>
</feature>
<dbReference type="SUPFAM" id="SSF50249">
    <property type="entry name" value="Nucleic acid-binding proteins"/>
    <property type="match status" value="1"/>
</dbReference>
<proteinExistence type="predicted"/>
<dbReference type="Pfam" id="PF01796">
    <property type="entry name" value="OB_ChsH2_C"/>
    <property type="match status" value="1"/>
</dbReference>
<comment type="caution">
    <text evidence="4">The sequence shown here is derived from an EMBL/GenBank/DDBJ whole genome shotgun (WGS) entry which is preliminary data.</text>
</comment>
<name>A0A7J3JRX5_9CREN</name>
<dbReference type="EMBL" id="DTAI01000105">
    <property type="protein sequence ID" value="HGN36626.1"/>
    <property type="molecule type" value="Genomic_DNA"/>
</dbReference>
<dbReference type="PANTHER" id="PTHR34075">
    <property type="entry name" value="BLR3430 PROTEIN"/>
    <property type="match status" value="1"/>
</dbReference>
<gene>
    <name evidence="3" type="ORF">ENT87_03645</name>
    <name evidence="4" type="ORF">ENU30_07030</name>
</gene>
<dbReference type="AlphaFoldDB" id="A0A7J3JRX5"/>
<dbReference type="InterPro" id="IPR052513">
    <property type="entry name" value="Thioester_dehydratase-like"/>
</dbReference>
<accession>A0A7J3JRX5</accession>
<dbReference type="EMBL" id="DTBZ01000131">
    <property type="protein sequence ID" value="HGQ18705.1"/>
    <property type="molecule type" value="Genomic_DNA"/>
</dbReference>
<evidence type="ECO:0000313" key="3">
    <source>
        <dbReference type="EMBL" id="HGN36626.1"/>
    </source>
</evidence>
<evidence type="ECO:0000259" key="1">
    <source>
        <dbReference type="Pfam" id="PF01796"/>
    </source>
</evidence>
<dbReference type="InterPro" id="IPR002878">
    <property type="entry name" value="ChsH2_C"/>
</dbReference>
<sequence>MRMSPVRVWREKGSRYRLEGSKCKKCNRAFYPPKPSCPYCGHHETENISLPRRGRVVSWTIEYTVPEGYREYAPIIVGLIELENGAKVVAPIVDIDVDRIHEGMYVEAVLRKIFEDGAEGIIVYGIKFSPSI</sequence>
<protein>
    <submittedName>
        <fullName evidence="4">Zn-ribbon domain-containing OB-fold protein</fullName>
    </submittedName>
</protein>
<feature type="domain" description="ChsH2 rubredoxin-like zinc ribbon" evidence="2">
    <location>
        <begin position="10"/>
        <end position="43"/>
    </location>
</feature>
<organism evidence="4">
    <name type="scientific">Ignisphaera aggregans</name>
    <dbReference type="NCBI Taxonomy" id="334771"/>
    <lineage>
        <taxon>Archaea</taxon>
        <taxon>Thermoproteota</taxon>
        <taxon>Thermoprotei</taxon>
        <taxon>Desulfurococcales</taxon>
        <taxon>Desulfurococcaceae</taxon>
        <taxon>Ignisphaera</taxon>
    </lineage>
</organism>
<evidence type="ECO:0000313" key="4">
    <source>
        <dbReference type="EMBL" id="HGQ18705.1"/>
    </source>
</evidence>
<dbReference type="InterPro" id="IPR012340">
    <property type="entry name" value="NA-bd_OB-fold"/>
</dbReference>
<dbReference type="PANTHER" id="PTHR34075:SF5">
    <property type="entry name" value="BLR3430 PROTEIN"/>
    <property type="match status" value="1"/>
</dbReference>